<comment type="caution">
    <text evidence="2">The sequence shown here is derived from an EMBL/GenBank/DDBJ whole genome shotgun (WGS) entry which is preliminary data.</text>
</comment>
<proteinExistence type="predicted"/>
<feature type="signal peptide" evidence="1">
    <location>
        <begin position="1"/>
        <end position="17"/>
    </location>
</feature>
<keyword evidence="3" id="KW-1185">Reference proteome</keyword>
<protein>
    <submittedName>
        <fullName evidence="2">Uncharacterized protein</fullName>
    </submittedName>
</protein>
<dbReference type="RefSeq" id="WP_320182240.1">
    <property type="nucleotide sequence ID" value="NZ_CP138332.1"/>
</dbReference>
<sequence>MRLLPLFVCILLFNACAAQQQESYWKAAEIVKADGEAFRGITESYMEMLMDMQLHIQLKGDSLIVDYPYQRSLEISTFKSLTNARIEQTGALLDSVEKVEVTSESLKIWFRYLGTSEKDNRFCLHMLPQNRESYVQELEQLYKESSANAAAFGAIDLSALKLAAFKMPEIDPRTLAKINPIQMAQELTGDEQSTKAIDRTFTLTKGALKQEYSNIGLENSATPTARLQGVDFHTTEYISDAKNKTLQAVIAVEKNVEQSVLLKLYDELLAQNKDAQVAQFGLPKFYEDGTALGIHSFMAITLKSGSQTIKFAIDDVPEELYIAEVDQNIAVPAEGGTADEIKKIFRHYLGLIDRTNLNIFIVSNEFDQLLHAKENSSESLTSGNINNYVFKWTRLTDIWDSQE</sequence>
<feature type="chain" id="PRO_5046126793" evidence="1">
    <location>
        <begin position="18"/>
        <end position="403"/>
    </location>
</feature>
<dbReference type="Proteomes" id="UP001597525">
    <property type="component" value="Unassembled WGS sequence"/>
</dbReference>
<accession>A0ABW6BKU8</accession>
<evidence type="ECO:0000256" key="1">
    <source>
        <dbReference type="SAM" id="SignalP"/>
    </source>
</evidence>
<keyword evidence="1" id="KW-0732">Signal</keyword>
<evidence type="ECO:0000313" key="3">
    <source>
        <dbReference type="Proteomes" id="UP001597525"/>
    </source>
</evidence>
<dbReference type="EMBL" id="JBHUPB010000012">
    <property type="protein sequence ID" value="MFD2969467.1"/>
    <property type="molecule type" value="Genomic_DNA"/>
</dbReference>
<name>A0ABW6BKU8_9SPHI</name>
<reference evidence="3" key="1">
    <citation type="journal article" date="2019" name="Int. J. Syst. Evol. Microbiol.">
        <title>The Global Catalogue of Microorganisms (GCM) 10K type strain sequencing project: providing services to taxonomists for standard genome sequencing and annotation.</title>
        <authorList>
            <consortium name="The Broad Institute Genomics Platform"/>
            <consortium name="The Broad Institute Genome Sequencing Center for Infectious Disease"/>
            <person name="Wu L."/>
            <person name="Ma J."/>
        </authorList>
    </citation>
    <scope>NUCLEOTIDE SEQUENCE [LARGE SCALE GENOMIC DNA]</scope>
    <source>
        <strain evidence="3">KCTC 22814</strain>
    </source>
</reference>
<gene>
    <name evidence="2" type="ORF">ACFS7Y_18880</name>
</gene>
<organism evidence="2 3">
    <name type="scientific">Sphingobacterium bambusae</name>
    <dbReference type="NCBI Taxonomy" id="662858"/>
    <lineage>
        <taxon>Bacteria</taxon>
        <taxon>Pseudomonadati</taxon>
        <taxon>Bacteroidota</taxon>
        <taxon>Sphingobacteriia</taxon>
        <taxon>Sphingobacteriales</taxon>
        <taxon>Sphingobacteriaceae</taxon>
        <taxon>Sphingobacterium</taxon>
    </lineage>
</organism>
<evidence type="ECO:0000313" key="2">
    <source>
        <dbReference type="EMBL" id="MFD2969467.1"/>
    </source>
</evidence>